<protein>
    <submittedName>
        <fullName evidence="1">Fe-S-cluster-containing hydrogenase component 2</fullName>
    </submittedName>
</protein>
<evidence type="ECO:0000313" key="1">
    <source>
        <dbReference type="EMBL" id="MBB5349606.1"/>
    </source>
</evidence>
<dbReference type="Proteomes" id="UP000539642">
    <property type="component" value="Unassembled WGS sequence"/>
</dbReference>
<reference evidence="1 2" key="1">
    <citation type="submission" date="2020-08" db="EMBL/GenBank/DDBJ databases">
        <title>Genomic Encyclopedia of Type Strains, Phase IV (KMG-IV): sequencing the most valuable type-strain genomes for metagenomic binning, comparative biology and taxonomic classification.</title>
        <authorList>
            <person name="Goeker M."/>
        </authorList>
    </citation>
    <scope>NUCLEOTIDE SEQUENCE [LARGE SCALE GENOMIC DNA]</scope>
    <source>
        <strain evidence="1 2">DSM 28570</strain>
    </source>
</reference>
<accession>A0A840UXR2</accession>
<organism evidence="1 2">
    <name type="scientific">Desulfoprunum benzoelyticum</name>
    <dbReference type="NCBI Taxonomy" id="1506996"/>
    <lineage>
        <taxon>Bacteria</taxon>
        <taxon>Pseudomonadati</taxon>
        <taxon>Thermodesulfobacteriota</taxon>
        <taxon>Desulfobulbia</taxon>
        <taxon>Desulfobulbales</taxon>
        <taxon>Desulfobulbaceae</taxon>
        <taxon>Desulfoprunum</taxon>
    </lineage>
</organism>
<dbReference type="RefSeq" id="WP_183352390.1">
    <property type="nucleotide sequence ID" value="NZ_JACHEO010000030.1"/>
</dbReference>
<keyword evidence="2" id="KW-1185">Reference proteome</keyword>
<sequence>MLPSIGCGECLAMCRFDAVEFDRGVAGEDLQNKIVKHVKGICSLFP</sequence>
<gene>
    <name evidence="1" type="ORF">HNQ81_003362</name>
</gene>
<name>A0A840UXR2_9BACT</name>
<comment type="caution">
    <text evidence="1">The sequence shown here is derived from an EMBL/GenBank/DDBJ whole genome shotgun (WGS) entry which is preliminary data.</text>
</comment>
<evidence type="ECO:0000313" key="2">
    <source>
        <dbReference type="Proteomes" id="UP000539642"/>
    </source>
</evidence>
<dbReference type="AlphaFoldDB" id="A0A840UXR2"/>
<dbReference type="EMBL" id="JACHEO010000030">
    <property type="protein sequence ID" value="MBB5349606.1"/>
    <property type="molecule type" value="Genomic_DNA"/>
</dbReference>
<proteinExistence type="predicted"/>